<dbReference type="NCBIfam" id="NF038133">
    <property type="entry name" value="choice_anch_L"/>
    <property type="match status" value="1"/>
</dbReference>
<evidence type="ECO:0000313" key="2">
    <source>
        <dbReference type="Proteomes" id="UP000604083"/>
    </source>
</evidence>
<dbReference type="Proteomes" id="UP000604083">
    <property type="component" value="Unassembled WGS sequence"/>
</dbReference>
<proteinExistence type="predicted"/>
<comment type="caution">
    <text evidence="1">The sequence shown here is derived from an EMBL/GenBank/DDBJ whole genome shotgun (WGS) entry which is preliminary data.</text>
</comment>
<dbReference type="InterPro" id="IPR049804">
    <property type="entry name" value="Choice_anch_L"/>
</dbReference>
<reference evidence="1" key="1">
    <citation type="submission" date="2021-01" db="EMBL/GenBank/DDBJ databases">
        <title>Modified the classification status of verrucomicrobia.</title>
        <authorList>
            <person name="Feng X."/>
        </authorList>
    </citation>
    <scope>NUCLEOTIDE SEQUENCE</scope>
    <source>
        <strain evidence="1">KCTC 12986</strain>
    </source>
</reference>
<dbReference type="RefSeq" id="WP_377174372.1">
    <property type="nucleotide sequence ID" value="NZ_JBHUJA010000031.1"/>
</dbReference>
<name>A0A934RRG3_9BACT</name>
<keyword evidence="2" id="KW-1185">Reference proteome</keyword>
<evidence type="ECO:0000313" key="1">
    <source>
        <dbReference type="EMBL" id="MBK1832905.1"/>
    </source>
</evidence>
<dbReference type="InterPro" id="IPR013783">
    <property type="entry name" value="Ig-like_fold"/>
</dbReference>
<dbReference type="AlphaFoldDB" id="A0A934RRG3"/>
<dbReference type="Gene3D" id="2.60.40.10">
    <property type="entry name" value="Immunoglobulins"/>
    <property type="match status" value="2"/>
</dbReference>
<accession>A0A934RRG3</accession>
<protein>
    <submittedName>
        <fullName evidence="1">Choice-of-anchor L domain-containing protein</fullName>
    </submittedName>
</protein>
<gene>
    <name evidence="1" type="ORF">JIN78_02425</name>
</gene>
<organism evidence="1 2">
    <name type="scientific">Roseibacillus ishigakijimensis</name>
    <dbReference type="NCBI Taxonomy" id="454146"/>
    <lineage>
        <taxon>Bacteria</taxon>
        <taxon>Pseudomonadati</taxon>
        <taxon>Verrucomicrobiota</taxon>
        <taxon>Verrucomicrobiia</taxon>
        <taxon>Verrucomicrobiales</taxon>
        <taxon>Verrucomicrobiaceae</taxon>
        <taxon>Roseibacillus</taxon>
    </lineage>
</organism>
<dbReference type="EMBL" id="JAENIO010000004">
    <property type="protein sequence ID" value="MBK1832905.1"/>
    <property type="molecule type" value="Genomic_DNA"/>
</dbReference>
<sequence>MAPEVEGDCNNPSLSWKTAENFHYYLDSSPDLEDWTWTGREVAGTGSRVVESKATNAKRMFFRVREMAEPNNDAFTLLPLPADESDEIDGICFAFDLNLLPKRPSAIQLFKRATHPPNQPWEELGKIRDFDEEDDFQFIRGCAVWLAEVAPGDDNGVFELQASALNEEGVAFASSIRQVTLGRNMPPTVTITAGPEQNSPNRQFVNFTALTQDVEGDPVRRVEFYANGELIGTDSTPTETDDPAVLSFGNNVLTRRGNYVELLRLDDDPSTPEDESIHHITAKAYDSRGAVGETAESYPITVTSGNARPQLEVLSPTSDFITVVEPNNTFTIHCLASDPDGDDDLASIEATILSSRSVLYARTPPEGSFTFDTSDWDLKTHVIEVVARDQNGDTSLPYYLEVDVSSGLAHSLVSSIVAGSSVTVVPGSERFHGVEASSGLFSGGLDAGLEMDAGALLTTGRKSNWNSGDEDEGSHNDTEWRTGGNAELEDRVVGFRTEDAAVLEFDIIPSSSQIDIEYQFASEEYVEWVTQRTDPSCHNDAFMITVNGVLVSMVPDCSDIVAVHSIHPSISAEESDCNPDDVSAENEHLYVDDSDILARVDPEKADTRCEYDGMTIKLRSHVFVTPNQTYRMKFIIADVDDAQYDSALFIKENSLRSPEESEEGK</sequence>